<dbReference type="RefSeq" id="WP_290319865.1">
    <property type="nucleotide sequence ID" value="NZ_JAUFPN010000197.1"/>
</dbReference>
<evidence type="ECO:0000256" key="4">
    <source>
        <dbReference type="ARBA" id="ARBA00022692"/>
    </source>
</evidence>
<dbReference type="PANTHER" id="PTHR23517">
    <property type="entry name" value="RESISTANCE PROTEIN MDTM, PUTATIVE-RELATED-RELATED"/>
    <property type="match status" value="1"/>
</dbReference>
<dbReference type="EMBL" id="JAUFPN010000197">
    <property type="protein sequence ID" value="MDN3567798.1"/>
    <property type="molecule type" value="Genomic_DNA"/>
</dbReference>
<feature type="transmembrane region" description="Helical" evidence="7">
    <location>
        <begin position="276"/>
        <end position="308"/>
    </location>
</feature>
<evidence type="ECO:0000256" key="3">
    <source>
        <dbReference type="ARBA" id="ARBA00022475"/>
    </source>
</evidence>
<comment type="caution">
    <text evidence="9">The sequence shown here is derived from an EMBL/GenBank/DDBJ whole genome shotgun (WGS) entry which is preliminary data.</text>
</comment>
<keyword evidence="3" id="KW-1003">Cell membrane</keyword>
<feature type="transmembrane region" description="Helical" evidence="7">
    <location>
        <begin position="357"/>
        <end position="380"/>
    </location>
</feature>
<feature type="transmembrane region" description="Helical" evidence="7">
    <location>
        <begin position="205"/>
        <end position="231"/>
    </location>
</feature>
<keyword evidence="4 7" id="KW-0812">Transmembrane</keyword>
<feature type="transmembrane region" description="Helical" evidence="7">
    <location>
        <begin position="140"/>
        <end position="157"/>
    </location>
</feature>
<evidence type="ECO:0000259" key="8">
    <source>
        <dbReference type="PROSITE" id="PS50850"/>
    </source>
</evidence>
<keyword evidence="2" id="KW-0813">Transport</keyword>
<feature type="transmembrane region" description="Helical" evidence="7">
    <location>
        <begin position="29"/>
        <end position="53"/>
    </location>
</feature>
<proteinExistence type="predicted"/>
<keyword evidence="10" id="KW-1185">Reference proteome</keyword>
<dbReference type="InterPro" id="IPR020846">
    <property type="entry name" value="MFS_dom"/>
</dbReference>
<comment type="subcellular location">
    <subcellularLocation>
        <location evidence="1">Cell membrane</location>
        <topology evidence="1">Multi-pass membrane protein</topology>
    </subcellularLocation>
</comment>
<feature type="domain" description="Major facilitator superfamily (MFS) profile" evidence="8">
    <location>
        <begin position="1"/>
        <end position="385"/>
    </location>
</feature>
<evidence type="ECO:0000256" key="1">
    <source>
        <dbReference type="ARBA" id="ARBA00004651"/>
    </source>
</evidence>
<dbReference type="Proteomes" id="UP001529369">
    <property type="component" value="Unassembled WGS sequence"/>
</dbReference>
<protein>
    <submittedName>
        <fullName evidence="9">MFS transporter</fullName>
    </submittedName>
</protein>
<keyword evidence="5 7" id="KW-1133">Transmembrane helix</keyword>
<evidence type="ECO:0000256" key="2">
    <source>
        <dbReference type="ARBA" id="ARBA00022448"/>
    </source>
</evidence>
<evidence type="ECO:0000256" key="7">
    <source>
        <dbReference type="SAM" id="Phobius"/>
    </source>
</evidence>
<accession>A0ABT8ADL9</accession>
<name>A0ABT8ADL9_9PROT</name>
<evidence type="ECO:0000256" key="6">
    <source>
        <dbReference type="ARBA" id="ARBA00023136"/>
    </source>
</evidence>
<reference evidence="10" key="1">
    <citation type="journal article" date="2019" name="Int. J. Syst. Evol. Microbiol.">
        <title>The Global Catalogue of Microorganisms (GCM) 10K type strain sequencing project: providing services to taxonomists for standard genome sequencing and annotation.</title>
        <authorList>
            <consortium name="The Broad Institute Genomics Platform"/>
            <consortium name="The Broad Institute Genome Sequencing Center for Infectious Disease"/>
            <person name="Wu L."/>
            <person name="Ma J."/>
        </authorList>
    </citation>
    <scope>NUCLEOTIDE SEQUENCE [LARGE SCALE GENOMIC DNA]</scope>
    <source>
        <strain evidence="10">CECT 7131</strain>
    </source>
</reference>
<evidence type="ECO:0000256" key="5">
    <source>
        <dbReference type="ARBA" id="ARBA00022989"/>
    </source>
</evidence>
<dbReference type="PROSITE" id="PS50850">
    <property type="entry name" value="MFS"/>
    <property type="match status" value="1"/>
</dbReference>
<keyword evidence="6 7" id="KW-0472">Membrane</keyword>
<feature type="transmembrane region" description="Helical" evidence="7">
    <location>
        <begin position="237"/>
        <end position="255"/>
    </location>
</feature>
<dbReference type="InterPro" id="IPR011701">
    <property type="entry name" value="MFS"/>
</dbReference>
<feature type="transmembrane region" description="Helical" evidence="7">
    <location>
        <begin position="78"/>
        <end position="101"/>
    </location>
</feature>
<gene>
    <name evidence="9" type="ORF">QWZ14_25750</name>
</gene>
<feature type="transmembrane region" description="Helical" evidence="7">
    <location>
        <begin position="163"/>
        <end position="184"/>
    </location>
</feature>
<dbReference type="Gene3D" id="1.20.1250.20">
    <property type="entry name" value="MFS general substrate transporter like domains"/>
    <property type="match status" value="2"/>
</dbReference>
<dbReference type="InterPro" id="IPR050171">
    <property type="entry name" value="MFS_Transporters"/>
</dbReference>
<organism evidence="9 10">
    <name type="scientific">Paeniroseomonas aquatica</name>
    <dbReference type="NCBI Taxonomy" id="373043"/>
    <lineage>
        <taxon>Bacteria</taxon>
        <taxon>Pseudomonadati</taxon>
        <taxon>Pseudomonadota</taxon>
        <taxon>Alphaproteobacteria</taxon>
        <taxon>Acetobacterales</taxon>
        <taxon>Acetobacteraceae</taxon>
        <taxon>Paeniroseomonas</taxon>
    </lineage>
</organism>
<dbReference type="SUPFAM" id="SSF103473">
    <property type="entry name" value="MFS general substrate transporter"/>
    <property type="match status" value="1"/>
</dbReference>
<feature type="transmembrane region" description="Helical" evidence="7">
    <location>
        <begin position="107"/>
        <end position="128"/>
    </location>
</feature>
<dbReference type="InterPro" id="IPR036259">
    <property type="entry name" value="MFS_trans_sf"/>
</dbReference>
<dbReference type="Pfam" id="PF07690">
    <property type="entry name" value="MFS_1"/>
    <property type="match status" value="1"/>
</dbReference>
<sequence>MHTPDPDGADRASRDASLTLGLTLPTDTVLYLLLPLHAAAFGVSFAEAGLLLAANRLVRIIGYGWVARSYERSGPRHACVVAVLGAAASSLGYALLPGIWWLLAARLVWGLSFAVMNIATQALATALPEGAARRSGRSRAIIACGPMVGLIGGALIAEAWGPHVVFLLLAGVALLGLPFALRLPAGQGDPVRGAPRFGLPARIDVWSFVQGMALDGVFVLGLAVLASAALGGAVGGVAVQGAALAAGGALALRYASEIALGPAGGMLAERYGALRMLVLLSCASAAGLALIGLGGGALWVGALAVVLLRGLLQPLPAPVVAAMHPGPGRVPALARLATWRDLGAGAGPLVAGVLLPLVPAALVYGVTAAALLAAALALRVSPRPPTAPR</sequence>
<evidence type="ECO:0000313" key="10">
    <source>
        <dbReference type="Proteomes" id="UP001529369"/>
    </source>
</evidence>
<evidence type="ECO:0000313" key="9">
    <source>
        <dbReference type="EMBL" id="MDN3567798.1"/>
    </source>
</evidence>